<sequence>MDKTNPSYLIFSPSYNYIITDKFKLPTKLNKHDSATRLRVNDDGLKVVCEGAGYGEAGAIRANRSVPPEVGLFYYEIVIIDRGVHGLVPKLRNN</sequence>
<accession>A0A9W4WTW8</accession>
<proteinExistence type="predicted"/>
<protein>
    <submittedName>
        <fullName evidence="1">7646_t:CDS:1</fullName>
    </submittedName>
</protein>
<dbReference type="Proteomes" id="UP001153678">
    <property type="component" value="Unassembled WGS sequence"/>
</dbReference>
<gene>
    <name evidence="1" type="ORF">FWILDA_LOCUS5286</name>
</gene>
<organism evidence="1 2">
    <name type="scientific">Funneliformis geosporum</name>
    <dbReference type="NCBI Taxonomy" id="1117311"/>
    <lineage>
        <taxon>Eukaryota</taxon>
        <taxon>Fungi</taxon>
        <taxon>Fungi incertae sedis</taxon>
        <taxon>Mucoromycota</taxon>
        <taxon>Glomeromycotina</taxon>
        <taxon>Glomeromycetes</taxon>
        <taxon>Glomerales</taxon>
        <taxon>Glomeraceae</taxon>
        <taxon>Funneliformis</taxon>
    </lineage>
</organism>
<dbReference type="OrthoDB" id="25503at2759"/>
<name>A0A9W4WTW8_9GLOM</name>
<keyword evidence="2" id="KW-1185">Reference proteome</keyword>
<comment type="caution">
    <text evidence="1">The sequence shown here is derived from an EMBL/GenBank/DDBJ whole genome shotgun (WGS) entry which is preliminary data.</text>
</comment>
<dbReference type="AlphaFoldDB" id="A0A9W4WTW8"/>
<evidence type="ECO:0000313" key="1">
    <source>
        <dbReference type="EMBL" id="CAI2171852.1"/>
    </source>
</evidence>
<dbReference type="EMBL" id="CAMKVN010000870">
    <property type="protein sequence ID" value="CAI2171852.1"/>
    <property type="molecule type" value="Genomic_DNA"/>
</dbReference>
<dbReference type="Gene3D" id="2.60.120.920">
    <property type="match status" value="1"/>
</dbReference>
<dbReference type="InterPro" id="IPR043136">
    <property type="entry name" value="B30.2/SPRY_sf"/>
</dbReference>
<reference evidence="1" key="1">
    <citation type="submission" date="2022-08" db="EMBL/GenBank/DDBJ databases">
        <authorList>
            <person name="Kallberg Y."/>
            <person name="Tangrot J."/>
            <person name="Rosling A."/>
        </authorList>
    </citation>
    <scope>NUCLEOTIDE SEQUENCE</scope>
    <source>
        <strain evidence="1">Wild A</strain>
    </source>
</reference>
<evidence type="ECO:0000313" key="2">
    <source>
        <dbReference type="Proteomes" id="UP001153678"/>
    </source>
</evidence>